<protein>
    <submittedName>
        <fullName evidence="1">Uncharacterized protein</fullName>
    </submittedName>
</protein>
<sequence>MLRKKPWTWMDFIPGNHYVNTIKNYAFPLDPATVIRVLNDYRTHFKFLALRTANNVLLGGSFGDFDFDVGFSLRDLRAAGMIIFSDGFNNYVLDPHGMFEYELRVHRLHKITQDKFIIDDELVQHMRPAFVAQ</sequence>
<dbReference type="Proteomes" id="UP000738359">
    <property type="component" value="Unassembled WGS sequence"/>
</dbReference>
<name>A0A9P6ISN2_MORAP</name>
<comment type="caution">
    <text evidence="1">The sequence shown here is derived from an EMBL/GenBank/DDBJ whole genome shotgun (WGS) entry which is preliminary data.</text>
</comment>
<dbReference type="EMBL" id="JAAAHY010001869">
    <property type="protein sequence ID" value="KAF9946344.1"/>
    <property type="molecule type" value="Genomic_DNA"/>
</dbReference>
<evidence type="ECO:0000313" key="1">
    <source>
        <dbReference type="EMBL" id="KAF9946344.1"/>
    </source>
</evidence>
<dbReference type="AlphaFoldDB" id="A0A9P6ISN2"/>
<organism evidence="1 2">
    <name type="scientific">Mortierella alpina</name>
    <name type="common">Oleaginous fungus</name>
    <name type="synonym">Mortierella renispora</name>
    <dbReference type="NCBI Taxonomy" id="64518"/>
    <lineage>
        <taxon>Eukaryota</taxon>
        <taxon>Fungi</taxon>
        <taxon>Fungi incertae sedis</taxon>
        <taxon>Mucoromycota</taxon>
        <taxon>Mortierellomycotina</taxon>
        <taxon>Mortierellomycetes</taxon>
        <taxon>Mortierellales</taxon>
        <taxon>Mortierellaceae</taxon>
        <taxon>Mortierella</taxon>
    </lineage>
</organism>
<proteinExistence type="predicted"/>
<evidence type="ECO:0000313" key="2">
    <source>
        <dbReference type="Proteomes" id="UP000738359"/>
    </source>
</evidence>
<dbReference type="OrthoDB" id="10557566at2759"/>
<gene>
    <name evidence="1" type="ORF">BGZ70_003265</name>
</gene>
<keyword evidence="2" id="KW-1185">Reference proteome</keyword>
<accession>A0A9P6ISN2</accession>
<reference evidence="1" key="1">
    <citation type="journal article" date="2020" name="Fungal Divers.">
        <title>Resolving the Mortierellaceae phylogeny through synthesis of multi-gene phylogenetics and phylogenomics.</title>
        <authorList>
            <person name="Vandepol N."/>
            <person name="Liber J."/>
            <person name="Desiro A."/>
            <person name="Na H."/>
            <person name="Kennedy M."/>
            <person name="Barry K."/>
            <person name="Grigoriev I.V."/>
            <person name="Miller A.N."/>
            <person name="O'Donnell K."/>
            <person name="Stajich J.E."/>
            <person name="Bonito G."/>
        </authorList>
    </citation>
    <scope>NUCLEOTIDE SEQUENCE</scope>
    <source>
        <strain evidence="1">CK1249</strain>
    </source>
</reference>